<dbReference type="PANTHER" id="PTHR42059">
    <property type="entry name" value="TNT DOMAIN-CONTAINING PROTEIN"/>
    <property type="match status" value="1"/>
</dbReference>
<feature type="compositionally biased region" description="Low complexity" evidence="1">
    <location>
        <begin position="449"/>
        <end position="472"/>
    </location>
</feature>
<feature type="compositionally biased region" description="Pro residues" evidence="1">
    <location>
        <begin position="540"/>
        <end position="552"/>
    </location>
</feature>
<dbReference type="Proteomes" id="UP000006728">
    <property type="component" value="Chromosome"/>
</dbReference>
<feature type="domain" description="TNT" evidence="2">
    <location>
        <begin position="688"/>
        <end position="772"/>
    </location>
</feature>
<name>A4FNN8_SACEN</name>
<gene>
    <name evidence="4" type="ordered locus">SACE_6494</name>
</gene>
<evidence type="ECO:0000256" key="1">
    <source>
        <dbReference type="SAM" id="MobiDB-lite"/>
    </source>
</evidence>
<proteinExistence type="predicted"/>
<evidence type="ECO:0000313" key="4">
    <source>
        <dbReference type="EMBL" id="CAM05663.1"/>
    </source>
</evidence>
<dbReference type="InterPro" id="IPR025331">
    <property type="entry name" value="TNT"/>
</dbReference>
<evidence type="ECO:0000313" key="5">
    <source>
        <dbReference type="Proteomes" id="UP000006728"/>
    </source>
</evidence>
<dbReference type="RefSeq" id="WP_011875058.1">
    <property type="nucleotide sequence ID" value="NC_009142.1"/>
</dbReference>
<feature type="compositionally biased region" description="Low complexity" evidence="1">
    <location>
        <begin position="416"/>
        <end position="428"/>
    </location>
</feature>
<feature type="compositionally biased region" description="Gly residues" evidence="1">
    <location>
        <begin position="487"/>
        <end position="500"/>
    </location>
</feature>
<dbReference type="eggNOG" id="COG3170">
    <property type="taxonomic scope" value="Bacteria"/>
</dbReference>
<dbReference type="Pfam" id="PF14021">
    <property type="entry name" value="TNT"/>
    <property type="match status" value="1"/>
</dbReference>
<dbReference type="InterPro" id="IPR053024">
    <property type="entry name" value="Fungal_surface_NADase"/>
</dbReference>
<feature type="compositionally biased region" description="Low complexity" evidence="1">
    <location>
        <begin position="375"/>
        <end position="385"/>
    </location>
</feature>
<accession>A4FNN8</accession>
<dbReference type="Pfam" id="PF25547">
    <property type="entry name" value="WXG100_2"/>
    <property type="match status" value="1"/>
</dbReference>
<dbReference type="GO" id="GO:0050135">
    <property type="term" value="F:NADP+ nucleosidase activity"/>
    <property type="evidence" value="ECO:0007669"/>
    <property type="project" value="InterPro"/>
</dbReference>
<dbReference type="PANTHER" id="PTHR42059:SF1">
    <property type="entry name" value="TNT DOMAIN-CONTAINING PROTEIN"/>
    <property type="match status" value="1"/>
</dbReference>
<feature type="compositionally biased region" description="Low complexity" evidence="1">
    <location>
        <begin position="298"/>
        <end position="308"/>
    </location>
</feature>
<organism evidence="4 5">
    <name type="scientific">Saccharopolyspora erythraea (strain ATCC 11635 / DSM 40517 / JCM 4748 / NBRC 13426 / NCIMB 8594 / NRRL 2338)</name>
    <dbReference type="NCBI Taxonomy" id="405948"/>
    <lineage>
        <taxon>Bacteria</taxon>
        <taxon>Bacillati</taxon>
        <taxon>Actinomycetota</taxon>
        <taxon>Actinomycetes</taxon>
        <taxon>Pseudonocardiales</taxon>
        <taxon>Pseudonocardiaceae</taxon>
        <taxon>Saccharopolyspora</taxon>
    </lineage>
</organism>
<feature type="compositionally biased region" description="Pro residues" evidence="1">
    <location>
        <begin position="429"/>
        <end position="448"/>
    </location>
</feature>
<reference evidence="4 5" key="1">
    <citation type="journal article" date="2007" name="Nat. Biotechnol.">
        <title>Complete genome sequence of the erythromycin-producing bacterium Saccharopolyspora erythraea NRRL23338.</title>
        <authorList>
            <person name="Oliynyk M."/>
            <person name="Samborskyy M."/>
            <person name="Lester J.B."/>
            <person name="Mironenko T."/>
            <person name="Scott N."/>
            <person name="Dickens S."/>
            <person name="Haydock S.F."/>
            <person name="Leadlay P.F."/>
        </authorList>
    </citation>
    <scope>NUCLEOTIDE SEQUENCE [LARGE SCALE GENOMIC DNA]</scope>
    <source>
        <strain evidence="5">ATCC 11635 / DSM 40517 / JCM 4748 / NBRC 13426 / NCIMB 8594 / NRRL 2338</strain>
    </source>
</reference>
<feature type="compositionally biased region" description="Low complexity" evidence="1">
    <location>
        <begin position="397"/>
        <end position="409"/>
    </location>
</feature>
<dbReference type="AlphaFoldDB" id="A4FNN8"/>
<feature type="compositionally biased region" description="Pro residues" evidence="1">
    <location>
        <begin position="386"/>
        <end position="396"/>
    </location>
</feature>
<sequence length="800" mass="81028">MGIELPAELRDAAARAGARWPEGDEDAMRESATAWREAARSLDALARDADASAQGVLAAFEGDAAQAARREWDRFVTEDGELPRTAAECVAAADRLDHAAEQIGAAKVRMVRELVALAKSTDAAEQATAAGHPQALGELDAAVRRAAAGLAQVHDTLTRAVDIDSGVTVDSGGALDLTSGALSTVESTVGAGGSALSGASAAAQDVLTPIARTAGSVPGAVGELASASVVDGAGGLAGDASAELGRTTAQVGDAVAGSAASAGGAAEAGAEGVAQAGAEAVGQSAGAAGQAADGLGQAADGVGQAADGQGQGAGRWQADAEHTGPVHISAGSWASGLADAGTGPVPVAGAQPGWAATGEDPASTTAPHSVHQAWASPPSAPSGAAAPPPPPAPGAPAPQGFAPPAGGHFVPPPGGAAPAAPGAPGAQPSRPPVAPPPRPPSYAPPQQQPPQQQQQQQQPPSKPANPASPAVPVHQGQSGPPVRQGNPGPGQYRGGPGFQGQPGPQGPPAGYQGHGHNPHSGRHGQQPQHPRMGPGGGQFQPPPGAHPEPPPRVPRRNERDPEVLAFVLHQFPIGHMPVAASRASTQVCREEADAAGRFPPQDHPQADLVDDTDALARLRARDARGGGDLERADPAPVPEELVATHDPLGELSEIEWERRYVTKQGDHVWPPADAHPEGGVEAGEPVVLPPDEVVDRVGDGEGRVLSAVAAAFSQRSQPPAYLERAYRRYRVLRELPVWQSVAAPWFCQPGGGVRYRTTYPVDDLVALGYLVELTEELETAEAQTLRIDRAQAAAEEDVRL</sequence>
<feature type="region of interest" description="Disordered" evidence="1">
    <location>
        <begin position="12"/>
        <end position="34"/>
    </location>
</feature>
<dbReference type="eggNOG" id="COG3209">
    <property type="taxonomic scope" value="Bacteria"/>
</dbReference>
<keyword evidence="5" id="KW-1185">Reference proteome</keyword>
<protein>
    <submittedName>
        <fullName evidence="4">Cell wall surface anchor family protein</fullName>
    </submittedName>
</protein>
<dbReference type="InterPro" id="IPR057746">
    <property type="entry name" value="CpnT-like_N"/>
</dbReference>
<dbReference type="EMBL" id="AM420293">
    <property type="protein sequence ID" value="CAM05663.1"/>
    <property type="molecule type" value="Genomic_DNA"/>
</dbReference>
<evidence type="ECO:0000259" key="3">
    <source>
        <dbReference type="Pfam" id="PF25547"/>
    </source>
</evidence>
<feature type="domain" description="Outer membrane channel protein CpnT-like N-terminal" evidence="3">
    <location>
        <begin position="17"/>
        <end position="131"/>
    </location>
</feature>
<dbReference type="KEGG" id="sen:SACE_6494"/>
<dbReference type="STRING" id="405948.SACE_6494"/>
<dbReference type="HOGENOM" id="CLU_370794_0_0_11"/>
<evidence type="ECO:0000259" key="2">
    <source>
        <dbReference type="Pfam" id="PF14021"/>
    </source>
</evidence>
<feature type="region of interest" description="Disordered" evidence="1">
    <location>
        <begin position="298"/>
        <end position="558"/>
    </location>
</feature>